<keyword evidence="1" id="KW-0472">Membrane</keyword>
<dbReference type="AlphaFoldDB" id="A0A414P1Y1"/>
<dbReference type="RefSeq" id="WP_118213123.1">
    <property type="nucleotide sequence ID" value="NZ_JAQEAN010000035.1"/>
</dbReference>
<protein>
    <submittedName>
        <fullName evidence="2">Uncharacterized protein</fullName>
    </submittedName>
</protein>
<proteinExistence type="predicted"/>
<reference evidence="2 3" key="1">
    <citation type="submission" date="2018-08" db="EMBL/GenBank/DDBJ databases">
        <title>A genome reference for cultivated species of the human gut microbiota.</title>
        <authorList>
            <person name="Zou Y."/>
            <person name="Xue W."/>
            <person name="Luo G."/>
        </authorList>
    </citation>
    <scope>NUCLEOTIDE SEQUENCE [LARGE SCALE GENOMIC DNA]</scope>
    <source>
        <strain evidence="2 3">AM25-1LB</strain>
    </source>
</reference>
<name>A0A414P1Y1_9FIRM</name>
<accession>A0A414P1Y1</accession>
<keyword evidence="1" id="KW-1133">Transmembrane helix</keyword>
<gene>
    <name evidence="2" type="ORF">DW672_11235</name>
</gene>
<dbReference type="EMBL" id="QRHG01000036">
    <property type="protein sequence ID" value="RHF58139.1"/>
    <property type="molecule type" value="Genomic_DNA"/>
</dbReference>
<keyword evidence="1" id="KW-0812">Transmembrane</keyword>
<organism evidence="2 3">
    <name type="scientific">[Ruminococcus] lactaris</name>
    <dbReference type="NCBI Taxonomy" id="46228"/>
    <lineage>
        <taxon>Bacteria</taxon>
        <taxon>Bacillati</taxon>
        <taxon>Bacillota</taxon>
        <taxon>Clostridia</taxon>
        <taxon>Lachnospirales</taxon>
        <taxon>Lachnospiraceae</taxon>
        <taxon>Mediterraneibacter</taxon>
    </lineage>
</organism>
<comment type="caution">
    <text evidence="2">The sequence shown here is derived from an EMBL/GenBank/DDBJ whole genome shotgun (WGS) entry which is preliminary data.</text>
</comment>
<evidence type="ECO:0000313" key="3">
    <source>
        <dbReference type="Proteomes" id="UP000284902"/>
    </source>
</evidence>
<evidence type="ECO:0000313" key="2">
    <source>
        <dbReference type="EMBL" id="RHF58139.1"/>
    </source>
</evidence>
<sequence>MEGQQNTQSQPGLNLDTEILQKNENISTSLCDRFGIHMYTSEFMEQEKAYQEEQEEKNNEIFLNVLNNPEKEITETAFQRVMQADTTAVIKTEYNENNETNNQYMNIAYGVFGAMLAGIVLFFIEKYRRKRNENHHNNQK</sequence>
<dbReference type="Proteomes" id="UP000284902">
    <property type="component" value="Unassembled WGS sequence"/>
</dbReference>
<evidence type="ECO:0000256" key="1">
    <source>
        <dbReference type="SAM" id="Phobius"/>
    </source>
</evidence>
<feature type="transmembrane region" description="Helical" evidence="1">
    <location>
        <begin position="104"/>
        <end position="124"/>
    </location>
</feature>